<evidence type="ECO:0000256" key="3">
    <source>
        <dbReference type="ARBA" id="ARBA00022723"/>
    </source>
</evidence>
<dbReference type="Gene3D" id="3.40.1390.30">
    <property type="entry name" value="NIF3 (NGG1p interacting factor 3)-like"/>
    <property type="match status" value="1"/>
</dbReference>
<dbReference type="SUPFAM" id="SSF53383">
    <property type="entry name" value="PLP-dependent transferases"/>
    <property type="match status" value="1"/>
</dbReference>
<dbReference type="Gene3D" id="3.30.70.120">
    <property type="match status" value="1"/>
</dbReference>
<comment type="similarity">
    <text evidence="1">Belongs to the GTP cyclohydrolase I type 2/NIF3 family.</text>
</comment>
<comment type="subunit">
    <text evidence="2">Homohexamer.</text>
</comment>
<evidence type="ECO:0000256" key="5">
    <source>
        <dbReference type="RuleBase" id="RU000481"/>
    </source>
</evidence>
<dbReference type="GO" id="GO:0030170">
    <property type="term" value="F:pyridoxal phosphate binding"/>
    <property type="evidence" value="ECO:0007669"/>
    <property type="project" value="InterPro"/>
</dbReference>
<gene>
    <name evidence="7" type="ORF">J113_15520</name>
</gene>
<name>R4MJN9_MYCTX</name>
<dbReference type="FunFam" id="3.30.70.120:FF:000006">
    <property type="entry name" value="GTP cyclohydrolase 1 type 2 homolog"/>
    <property type="match status" value="1"/>
</dbReference>
<dbReference type="Pfam" id="PF01784">
    <property type="entry name" value="DUF34_NIF3"/>
    <property type="match status" value="1"/>
</dbReference>
<organism evidence="7 8">
    <name type="scientific">Mycobacterium tuberculosis CAS/NITR204</name>
    <dbReference type="NCBI Taxonomy" id="1310114"/>
    <lineage>
        <taxon>Bacteria</taxon>
        <taxon>Bacillati</taxon>
        <taxon>Actinomycetota</taxon>
        <taxon>Actinomycetes</taxon>
        <taxon>Mycobacteriales</taxon>
        <taxon>Mycobacteriaceae</taxon>
        <taxon>Mycobacterium</taxon>
        <taxon>Mycobacterium tuberculosis complex</taxon>
    </lineage>
</organism>
<dbReference type="InterPro" id="IPR015422">
    <property type="entry name" value="PyrdxlP-dep_Trfase_small"/>
</dbReference>
<dbReference type="InterPro" id="IPR002678">
    <property type="entry name" value="DUF34/NIF3"/>
</dbReference>
<keyword evidence="5" id="KW-0032">Aminotransferase</keyword>
<dbReference type="PANTHER" id="PTHR13799:SF14">
    <property type="entry name" value="GTP CYCLOHYDROLASE 1 TYPE 2 HOMOLOG"/>
    <property type="match status" value="1"/>
</dbReference>
<protein>
    <recommendedName>
        <fullName evidence="5">Aminotransferase</fullName>
        <ecNumber evidence="5">2.6.1.-</ecNumber>
    </recommendedName>
</protein>
<dbReference type="GO" id="GO:0046872">
    <property type="term" value="F:metal ion binding"/>
    <property type="evidence" value="ECO:0007669"/>
    <property type="project" value="UniProtKB-KW"/>
</dbReference>
<keyword evidence="5" id="KW-0808">Transferase</keyword>
<accession>R4MJN9</accession>
<evidence type="ECO:0000259" key="6">
    <source>
        <dbReference type="Pfam" id="PF00155"/>
    </source>
</evidence>
<keyword evidence="3 4" id="KW-0479">Metal-binding</keyword>
<reference evidence="7 8" key="1">
    <citation type="journal article" date="2013" name="Genome Announc.">
        <title>Whole-Genome Sequences of Four Clinical Isolates of Mycobacterium tuberculosis from Tamil Nadu, South India.</title>
        <authorList>
            <person name="Narayanan S."/>
            <person name="Deshpande U."/>
        </authorList>
    </citation>
    <scope>NUCLEOTIDE SEQUENCE [LARGE SCALE GENOMIC DNA]</scope>
    <source>
        <strain evidence="7 8">CAS/NITR204</strain>
    </source>
</reference>
<dbReference type="GO" id="GO:0008483">
    <property type="term" value="F:transaminase activity"/>
    <property type="evidence" value="ECO:0007669"/>
    <property type="project" value="UniProtKB-KW"/>
</dbReference>
<dbReference type="FunFam" id="3.40.1390.30:FF:000001">
    <property type="entry name" value="GTP cyclohydrolase 1 type 2"/>
    <property type="match status" value="1"/>
</dbReference>
<dbReference type="HOGENOM" id="CLU_418464_0_0_11"/>
<dbReference type="InterPro" id="IPR036069">
    <property type="entry name" value="DUF34/NIF3_sf"/>
</dbReference>
<dbReference type="InterPro" id="IPR004838">
    <property type="entry name" value="NHTrfase_class1_PyrdxlP-BS"/>
</dbReference>
<feature type="binding site" evidence="4">
    <location>
        <position position="427"/>
    </location>
    <ligand>
        <name>a divalent metal cation</name>
        <dbReference type="ChEBI" id="CHEBI:60240"/>
        <label>1</label>
    </ligand>
</feature>
<sequence length="655" mass="69258">MLWILGPHTGPLLFDAVASLDTSPLAAARYHGDQDVAPGVLDFAVNVRHDRPPEWLVRQLAALLPELARYPSTDDVHRAQDAVAERHGRTRDEVLPLVGAAEGFALLHNLSPVRAAIVVPAFTEPAIALSAAGITAHHVVLKPPFVLDTAHVPDDADLVVVGNPTNPTSVLHLREQLLELRRPGRILVVDEAFADWVPGEPQSLADDSLPDVLVLRSLTKTWSLAGLRVGYALGSPDVLARLTVQRAHWPLGTLQLTAIAACCAPRAVAAAAADAVRLTALRAEMVAGLRSVGAEVVDGAAPFVLFNIADADGLRNYLQSKGIAVRRGDTFVGLDARYLRAAVRPEWCWWRRLPMGKAWRTHDAVRLADVIDVLDQAYPPRLAQSWDSVGLVCGDPDDVVDSVTVAVDATPAVVDQVPQAGLLLVHHPLLLRGVDTVAANTPKGVLVHRLIRTGRSLFTAHTNADSASPGVSDALAHAVGLTVDAVLDPVPGAADLDKWVIYVPRENSEAVRAAVFEAGAGHIGDYSHCSWSVAGTGQFLAHDGASPAIGSVGTVERVAEDRVEVVAPARARAEVLAAMRAAHPYEEPAFDIFALVPPPVGSGLGRIGRLPKPEPLRTFVARLEAALPPTATGVRAAGNPDLLVSRVAVCGGAGD</sequence>
<feature type="binding site" evidence="4">
    <location>
        <position position="465"/>
    </location>
    <ligand>
        <name>a divalent metal cation</name>
        <dbReference type="ChEBI" id="CHEBI:60240"/>
        <label>1</label>
    </ligand>
</feature>
<dbReference type="InterPro" id="IPR015421">
    <property type="entry name" value="PyrdxlP-dep_Trfase_major"/>
</dbReference>
<evidence type="ECO:0000256" key="4">
    <source>
        <dbReference type="PIRSR" id="PIRSR602678-1"/>
    </source>
</evidence>
<comment type="similarity">
    <text evidence="5">Belongs to the class-I pyridoxal-phosphate-dependent aminotransferase family.</text>
</comment>
<proteinExistence type="inferred from homology"/>
<evidence type="ECO:0000313" key="8">
    <source>
        <dbReference type="Proteomes" id="UP000013548"/>
    </source>
</evidence>
<evidence type="ECO:0000313" key="7">
    <source>
        <dbReference type="EMBL" id="AGL27697.1"/>
    </source>
</evidence>
<dbReference type="CDD" id="cd00609">
    <property type="entry name" value="AAT_like"/>
    <property type="match status" value="1"/>
</dbReference>
<dbReference type="GO" id="GO:0005737">
    <property type="term" value="C:cytoplasm"/>
    <property type="evidence" value="ECO:0007669"/>
    <property type="project" value="TreeGrafter"/>
</dbReference>
<dbReference type="InterPro" id="IPR004839">
    <property type="entry name" value="Aminotransferase_I/II_large"/>
</dbReference>
<dbReference type="NCBIfam" id="NF005915">
    <property type="entry name" value="PRK07908.1"/>
    <property type="match status" value="1"/>
</dbReference>
<dbReference type="BioCyc" id="MTUB1310114:G13A2-2264-MONOMER"/>
<dbReference type="InterPro" id="IPR015867">
    <property type="entry name" value="N-reg_PII/ATP_PRibTrfase_C"/>
</dbReference>
<dbReference type="Gene3D" id="3.40.640.10">
    <property type="entry name" value="Type I PLP-dependent aspartate aminotransferase-like (Major domain)"/>
    <property type="match status" value="1"/>
</dbReference>
<dbReference type="EC" id="2.6.1.-" evidence="5"/>
<dbReference type="AlphaFoldDB" id="R4MJN9"/>
<dbReference type="InterPro" id="IPR015424">
    <property type="entry name" value="PyrdxlP-dep_Trfase"/>
</dbReference>
<dbReference type="Proteomes" id="UP000013548">
    <property type="component" value="Chromosome"/>
</dbReference>
<dbReference type="PANTHER" id="PTHR13799">
    <property type="entry name" value="NGG1 INTERACTING FACTOR 3"/>
    <property type="match status" value="1"/>
</dbReference>
<evidence type="ECO:0000256" key="2">
    <source>
        <dbReference type="ARBA" id="ARBA00011643"/>
    </source>
</evidence>
<dbReference type="PROSITE" id="PS00105">
    <property type="entry name" value="AA_TRANSFER_CLASS_1"/>
    <property type="match status" value="1"/>
</dbReference>
<dbReference type="PATRIC" id="fig|1310114.3.peg.3266"/>
<dbReference type="SUPFAM" id="SSF102705">
    <property type="entry name" value="NIF3 (NGG1p interacting factor 3)-like"/>
    <property type="match status" value="1"/>
</dbReference>
<dbReference type="Gene3D" id="3.90.1150.10">
    <property type="entry name" value="Aspartate Aminotransferase, domain 1"/>
    <property type="match status" value="1"/>
</dbReference>
<dbReference type="EMBL" id="CP005386">
    <property type="protein sequence ID" value="AGL27697.1"/>
    <property type="molecule type" value="Genomic_DNA"/>
</dbReference>
<dbReference type="KEGG" id="mtuc:J113_15520"/>
<comment type="cofactor">
    <cofactor evidence="5">
        <name>pyridoxal 5'-phosphate</name>
        <dbReference type="ChEBI" id="CHEBI:597326"/>
    </cofactor>
</comment>
<dbReference type="Pfam" id="PF00155">
    <property type="entry name" value="Aminotran_1_2"/>
    <property type="match status" value="1"/>
</dbReference>
<feature type="binding site" evidence="4">
    <location>
        <position position="426"/>
    </location>
    <ligand>
        <name>a divalent metal cation</name>
        <dbReference type="ChEBI" id="CHEBI:60240"/>
        <label>1</label>
    </ligand>
</feature>
<feature type="domain" description="Aminotransferase class I/classII large" evidence="6">
    <location>
        <begin position="41"/>
        <end position="332"/>
    </location>
</feature>
<evidence type="ECO:0000256" key="1">
    <source>
        <dbReference type="ARBA" id="ARBA00006964"/>
    </source>
</evidence>